<dbReference type="PANTHER" id="PTHR11757:SF19">
    <property type="entry name" value="PROLYL ENDOPEPTIDASE-LIKE"/>
    <property type="match status" value="1"/>
</dbReference>
<evidence type="ECO:0000256" key="1">
    <source>
        <dbReference type="ARBA" id="ARBA00005228"/>
    </source>
</evidence>
<dbReference type="Pfam" id="PF02897">
    <property type="entry name" value="Peptidase_S9_N"/>
    <property type="match status" value="1"/>
</dbReference>
<reference evidence="7 8" key="1">
    <citation type="submission" date="2017-01" db="EMBL/GenBank/DDBJ databases">
        <authorList>
            <person name="Varghese N."/>
            <person name="Submissions S."/>
        </authorList>
    </citation>
    <scope>NUCLEOTIDE SEQUENCE [LARGE SCALE GENOMIC DNA]</scope>
    <source>
        <strain evidence="7 8">ATCC 35905</strain>
    </source>
</reference>
<evidence type="ECO:0000259" key="5">
    <source>
        <dbReference type="Pfam" id="PF00326"/>
    </source>
</evidence>
<dbReference type="Proteomes" id="UP000186308">
    <property type="component" value="Unassembled WGS sequence"/>
</dbReference>
<dbReference type="GO" id="GO:0004252">
    <property type="term" value="F:serine-type endopeptidase activity"/>
    <property type="evidence" value="ECO:0007669"/>
    <property type="project" value="InterPro"/>
</dbReference>
<evidence type="ECO:0000313" key="7">
    <source>
        <dbReference type="EMBL" id="SIQ84614.1"/>
    </source>
</evidence>
<dbReference type="InterPro" id="IPR002470">
    <property type="entry name" value="Peptidase_S9A"/>
</dbReference>
<dbReference type="OrthoDB" id="9801421at2"/>
<proteinExistence type="inferred from homology"/>
<feature type="domain" description="Peptidase S9 prolyl oligopeptidase catalytic" evidence="5">
    <location>
        <begin position="477"/>
        <end position="691"/>
    </location>
</feature>
<dbReference type="SUPFAM" id="SSF50993">
    <property type="entry name" value="Peptidase/esterase 'gauge' domain"/>
    <property type="match status" value="1"/>
</dbReference>
<dbReference type="InterPro" id="IPR023302">
    <property type="entry name" value="Pept_S9A_N"/>
</dbReference>
<dbReference type="RefSeq" id="WP_029313574.1">
    <property type="nucleotide sequence ID" value="NZ_FTNE01000010.1"/>
</dbReference>
<dbReference type="EMBL" id="FTNE01000010">
    <property type="protein sequence ID" value="SIQ84614.1"/>
    <property type="molecule type" value="Genomic_DNA"/>
</dbReference>
<comment type="caution">
    <text evidence="7">The sequence shown here is derived from an EMBL/GenBank/DDBJ whole genome shotgun (WGS) entry which is preliminary data.</text>
</comment>
<keyword evidence="3" id="KW-0378">Hydrolase</keyword>
<evidence type="ECO:0000256" key="2">
    <source>
        <dbReference type="ARBA" id="ARBA00022670"/>
    </source>
</evidence>
<dbReference type="Gene3D" id="3.40.50.1820">
    <property type="entry name" value="alpha/beta hydrolase"/>
    <property type="match status" value="1"/>
</dbReference>
<evidence type="ECO:0000256" key="3">
    <source>
        <dbReference type="ARBA" id="ARBA00022801"/>
    </source>
</evidence>
<comment type="similarity">
    <text evidence="1">Belongs to the peptidase S9A family.</text>
</comment>
<dbReference type="AlphaFoldDB" id="A0A8G2CKT7"/>
<accession>A0A8G2CKT7</accession>
<keyword evidence="4" id="KW-0720">Serine protease</keyword>
<evidence type="ECO:0000259" key="6">
    <source>
        <dbReference type="Pfam" id="PF02897"/>
    </source>
</evidence>
<sequence length="694" mass="76819">MNDHVIPSLVPPVAVRQPKRIEQLGRVRTDDYAWMKDDNWQAVLRDPAVLRPDIRAHLLAENAYTAGVLAGTEDLQEELRAEMKARIKQDDASVPKPDGPFAYYRRYDPGAEHPIYVRTPRAGGAEAILLDADAQAKGHAYYRVIGARHSPDHAWFAYAEDAQGSEVYQVRVKSLATGALLPGVIESCSGDFAWSPCSRYLFWTFRDDNGRPTRIFRRAIGDSEDVLIYEEPDEGFFIGVEASASGGSIFITCGNQETSEIWRIPGDEPTAMPVVIEPRTPGLRYEVEDWADRLVIRTNADGAVDFKLVEAPFAAPGRAQWRDIVAHRPGRFIVSAMVLRDYLIRVERIEANNRIILRTRAGTETAIAVDEAAYVLSLDPGYEFDTATIGYIYSSPTTPRQWFDYDIPSGARTLRKSQEIPSGHDPARYETRRLTATAADGATIPVTVLLRRDTPTDGSAPVHLYGYGSYGFAIDPWFQPNILSLVDRGWIHVIAHIRGGTEKGWNWFLDGRGAKKMNSFTDFIAVADHLIAQGYTKPGRIVAHGGSAGGLLMGAVYNFRPDLWAGVIAAVPFVDVLNTISDDTLPLTPPEWPEWGNPLIDPVAYDTIAAYSPYDNIGPYAYPPLLATGGLSDPRVTYWEPAKFVAKLRDFTTGDAPIMLKIDMDAGHAGAAGRFDALKLMATNYAFAIWAIQR</sequence>
<dbReference type="InterPro" id="IPR051543">
    <property type="entry name" value="Serine_Peptidase_S9A"/>
</dbReference>
<dbReference type="InterPro" id="IPR029058">
    <property type="entry name" value="AB_hydrolase_fold"/>
</dbReference>
<evidence type="ECO:0000256" key="4">
    <source>
        <dbReference type="ARBA" id="ARBA00022825"/>
    </source>
</evidence>
<keyword evidence="2" id="KW-0645">Protease</keyword>
<dbReference type="PRINTS" id="PR00862">
    <property type="entry name" value="PROLIGOPTASE"/>
</dbReference>
<dbReference type="SUPFAM" id="SSF53474">
    <property type="entry name" value="alpha/beta-Hydrolases"/>
    <property type="match status" value="1"/>
</dbReference>
<keyword evidence="8" id="KW-1185">Reference proteome</keyword>
<organism evidence="7 8">
    <name type="scientific">Acidiphilium rubrum</name>
    <dbReference type="NCBI Taxonomy" id="526"/>
    <lineage>
        <taxon>Bacteria</taxon>
        <taxon>Pseudomonadati</taxon>
        <taxon>Pseudomonadota</taxon>
        <taxon>Alphaproteobacteria</taxon>
        <taxon>Acetobacterales</taxon>
        <taxon>Acidocellaceae</taxon>
        <taxon>Acidiphilium</taxon>
    </lineage>
</organism>
<dbReference type="Pfam" id="PF00326">
    <property type="entry name" value="Peptidase_S9"/>
    <property type="match status" value="1"/>
</dbReference>
<gene>
    <name evidence="7" type="ORF">SAMN05421828_11096</name>
</gene>
<feature type="domain" description="Peptidase S9A N-terminal" evidence="6">
    <location>
        <begin position="13"/>
        <end position="417"/>
    </location>
</feature>
<protein>
    <submittedName>
        <fullName evidence="7">Oligopeptidase B Serine peptidase. MEROPS family S09A</fullName>
    </submittedName>
</protein>
<dbReference type="PANTHER" id="PTHR11757">
    <property type="entry name" value="PROTEASE FAMILY S9A OLIGOPEPTIDASE"/>
    <property type="match status" value="1"/>
</dbReference>
<dbReference type="GO" id="GO:0006508">
    <property type="term" value="P:proteolysis"/>
    <property type="evidence" value="ECO:0007669"/>
    <property type="project" value="UniProtKB-KW"/>
</dbReference>
<evidence type="ECO:0000313" key="8">
    <source>
        <dbReference type="Proteomes" id="UP000186308"/>
    </source>
</evidence>
<dbReference type="Gene3D" id="2.130.10.120">
    <property type="entry name" value="Prolyl oligopeptidase, N-terminal domain"/>
    <property type="match status" value="1"/>
</dbReference>
<dbReference type="InterPro" id="IPR001375">
    <property type="entry name" value="Peptidase_S9_cat"/>
</dbReference>
<name>A0A8G2CKT7_ACIRU</name>